<evidence type="ECO:0000256" key="1">
    <source>
        <dbReference type="ARBA" id="ARBA00010830"/>
    </source>
</evidence>
<dbReference type="EMBL" id="JBHSFH010000003">
    <property type="protein sequence ID" value="MFC4493399.1"/>
    <property type="molecule type" value="Genomic_DNA"/>
</dbReference>
<evidence type="ECO:0000313" key="7">
    <source>
        <dbReference type="Proteomes" id="UP001595997"/>
    </source>
</evidence>
<dbReference type="SUPFAM" id="SSF54106">
    <property type="entry name" value="LysM domain"/>
    <property type="match status" value="1"/>
</dbReference>
<keyword evidence="2" id="KW-0378">Hydrolase</keyword>
<dbReference type="CDD" id="cd13925">
    <property type="entry name" value="RPF"/>
    <property type="match status" value="1"/>
</dbReference>
<evidence type="ECO:0000313" key="6">
    <source>
        <dbReference type="EMBL" id="MFC4493399.1"/>
    </source>
</evidence>
<feature type="chain" id="PRO_5046752650" evidence="4">
    <location>
        <begin position="42"/>
        <end position="210"/>
    </location>
</feature>
<dbReference type="CDD" id="cd00118">
    <property type="entry name" value="LysM"/>
    <property type="match status" value="1"/>
</dbReference>
<feature type="compositionally biased region" description="Low complexity" evidence="3">
    <location>
        <begin position="138"/>
        <end position="150"/>
    </location>
</feature>
<organism evidence="6 7">
    <name type="scientific">Streptomyces ovatisporus</name>
    <dbReference type="NCBI Taxonomy" id="1128682"/>
    <lineage>
        <taxon>Bacteria</taxon>
        <taxon>Bacillati</taxon>
        <taxon>Actinomycetota</taxon>
        <taxon>Actinomycetes</taxon>
        <taxon>Kitasatosporales</taxon>
        <taxon>Streptomycetaceae</taxon>
        <taxon>Streptomyces</taxon>
    </lineage>
</organism>
<dbReference type="PROSITE" id="PS51782">
    <property type="entry name" value="LYSM"/>
    <property type="match status" value="1"/>
</dbReference>
<dbReference type="Pfam" id="PF01476">
    <property type="entry name" value="LysM"/>
    <property type="match status" value="1"/>
</dbReference>
<feature type="signal peptide" evidence="4">
    <location>
        <begin position="1"/>
        <end position="41"/>
    </location>
</feature>
<keyword evidence="4" id="KW-0732">Signal</keyword>
<keyword evidence="7" id="KW-1185">Reference proteome</keyword>
<sequence>MLFSGKGRDRGPVKAARLAVLTGVAGAAVALPMVTAPGAQAASVGTWEKVAECESSGDWQANTGNGYYGGLQFSASSWQAAGGTQYAPRADQASKEQQIATAEKLLDQQGPGAWACAGEGGLTSGGAPAEVDPGSGDGQDSGTDSGSQQSEPNHETQGAGEGGYTVKPGDTLASIASSHGVGLKQLYEDNESVIGGDVDLILPGQKLQVG</sequence>
<reference evidence="7" key="1">
    <citation type="journal article" date="2019" name="Int. J. Syst. Evol. Microbiol.">
        <title>The Global Catalogue of Microorganisms (GCM) 10K type strain sequencing project: providing services to taxonomists for standard genome sequencing and annotation.</title>
        <authorList>
            <consortium name="The Broad Institute Genomics Platform"/>
            <consortium name="The Broad Institute Genome Sequencing Center for Infectious Disease"/>
            <person name="Wu L."/>
            <person name="Ma J."/>
        </authorList>
    </citation>
    <scope>NUCLEOTIDE SEQUENCE [LARGE SCALE GENOMIC DNA]</scope>
    <source>
        <strain evidence="7">CGMCC 4.7357</strain>
    </source>
</reference>
<dbReference type="Gene3D" id="1.10.530.10">
    <property type="match status" value="1"/>
</dbReference>
<dbReference type="InterPro" id="IPR036779">
    <property type="entry name" value="LysM_dom_sf"/>
</dbReference>
<gene>
    <name evidence="6" type="ORF">ACFPA8_04525</name>
</gene>
<dbReference type="InterPro" id="IPR023346">
    <property type="entry name" value="Lysozyme-like_dom_sf"/>
</dbReference>
<evidence type="ECO:0000259" key="5">
    <source>
        <dbReference type="PROSITE" id="PS51782"/>
    </source>
</evidence>
<dbReference type="InterPro" id="IPR010618">
    <property type="entry name" value="RPF"/>
</dbReference>
<evidence type="ECO:0000256" key="4">
    <source>
        <dbReference type="SAM" id="SignalP"/>
    </source>
</evidence>
<name>A0ABV9A1D4_9ACTN</name>
<feature type="region of interest" description="Disordered" evidence="3">
    <location>
        <begin position="110"/>
        <end position="172"/>
    </location>
</feature>
<comment type="similarity">
    <text evidence="1">Belongs to the transglycosylase family. Rpf subfamily.</text>
</comment>
<proteinExistence type="inferred from homology"/>
<dbReference type="InterPro" id="IPR018392">
    <property type="entry name" value="LysM"/>
</dbReference>
<accession>A0ABV9A1D4</accession>
<dbReference type="RefSeq" id="WP_386442555.1">
    <property type="nucleotide sequence ID" value="NZ_JBHSFH010000003.1"/>
</dbReference>
<dbReference type="Pfam" id="PF06737">
    <property type="entry name" value="Transglycosylas"/>
    <property type="match status" value="1"/>
</dbReference>
<comment type="caution">
    <text evidence="6">The sequence shown here is derived from an EMBL/GenBank/DDBJ whole genome shotgun (WGS) entry which is preliminary data.</text>
</comment>
<protein>
    <submittedName>
        <fullName evidence="6">Transglycosylase family protein</fullName>
    </submittedName>
</protein>
<dbReference type="SMART" id="SM00257">
    <property type="entry name" value="LysM"/>
    <property type="match status" value="1"/>
</dbReference>
<feature type="domain" description="LysM" evidence="5">
    <location>
        <begin position="162"/>
        <end position="209"/>
    </location>
</feature>
<dbReference type="Proteomes" id="UP001595997">
    <property type="component" value="Unassembled WGS sequence"/>
</dbReference>
<evidence type="ECO:0000256" key="3">
    <source>
        <dbReference type="SAM" id="MobiDB-lite"/>
    </source>
</evidence>
<evidence type="ECO:0000256" key="2">
    <source>
        <dbReference type="ARBA" id="ARBA00022801"/>
    </source>
</evidence>
<dbReference type="Gene3D" id="3.10.350.10">
    <property type="entry name" value="LysM domain"/>
    <property type="match status" value="1"/>
</dbReference>
<dbReference type="SUPFAM" id="SSF53955">
    <property type="entry name" value="Lysozyme-like"/>
    <property type="match status" value="1"/>
</dbReference>